<comment type="caution">
    <text evidence="2">The sequence shown here is derived from an EMBL/GenBank/DDBJ whole genome shotgun (WGS) entry which is preliminary data.</text>
</comment>
<dbReference type="Proteomes" id="UP000232688">
    <property type="component" value="Unassembled WGS sequence"/>
</dbReference>
<protein>
    <submittedName>
        <fullName evidence="2">Uncharacterized protein</fullName>
    </submittedName>
</protein>
<gene>
    <name evidence="2" type="ORF">RhiirA1_439089</name>
</gene>
<organism evidence="2 3">
    <name type="scientific">Rhizophagus irregularis</name>
    <dbReference type="NCBI Taxonomy" id="588596"/>
    <lineage>
        <taxon>Eukaryota</taxon>
        <taxon>Fungi</taxon>
        <taxon>Fungi incertae sedis</taxon>
        <taxon>Mucoromycota</taxon>
        <taxon>Glomeromycotina</taxon>
        <taxon>Glomeromycetes</taxon>
        <taxon>Glomerales</taxon>
        <taxon>Glomeraceae</taxon>
        <taxon>Rhizophagus</taxon>
    </lineage>
</organism>
<accession>A0A2I1EXI2</accession>
<sequence>MQASKPPKALIKQIVVLITRNYKLIQLIKQDVNYNRLFIVLAVDCWPVFYKEKTKKNSKPPKASKDQTSSCFSTLRCNGLLPNAQLFPAYLWPKGGAELVDSVLINTSSESTSSAPPFGQLFRPDNFAFGQREPPPKETHQKNHQKHHRPPPPPKEPPKPAPASTPLPKEPPKAPAPPPPPPPKGPPQKKTSKTPAPPPPPPPKEGSPKGHPPKETTPLLIQKGIWSIK</sequence>
<name>A0A2I1EXI2_9GLOM</name>
<dbReference type="VEuPathDB" id="FungiDB:RhiirFUN_022173"/>
<dbReference type="EMBL" id="LLXH01000187">
    <property type="protein sequence ID" value="PKC71048.1"/>
    <property type="molecule type" value="Genomic_DNA"/>
</dbReference>
<reference evidence="2 3" key="1">
    <citation type="submission" date="2017-10" db="EMBL/GenBank/DDBJ databases">
        <title>Extensive intraspecific genome diversity in a model arbuscular mycorrhizal fungus.</title>
        <authorList>
            <person name="Chen E.C.H."/>
            <person name="Morin E."/>
            <person name="Baudet D."/>
            <person name="Noel J."/>
            <person name="Ndikumana S."/>
            <person name="Charron P."/>
            <person name="St-Onge C."/>
            <person name="Giorgi J."/>
            <person name="Grigoriev I.V."/>
            <person name="Roux C."/>
            <person name="Martin F.M."/>
            <person name="Corradi N."/>
        </authorList>
    </citation>
    <scope>NUCLEOTIDE SEQUENCE [LARGE SCALE GENOMIC DNA]</scope>
    <source>
        <strain evidence="2 3">A1</strain>
    </source>
</reference>
<dbReference type="OrthoDB" id="2375698at2759"/>
<evidence type="ECO:0000313" key="3">
    <source>
        <dbReference type="Proteomes" id="UP000232688"/>
    </source>
</evidence>
<feature type="compositionally biased region" description="Pro residues" evidence="1">
    <location>
        <begin position="195"/>
        <end position="205"/>
    </location>
</feature>
<feature type="region of interest" description="Disordered" evidence="1">
    <location>
        <begin position="108"/>
        <end position="229"/>
    </location>
</feature>
<evidence type="ECO:0000256" key="1">
    <source>
        <dbReference type="SAM" id="MobiDB-lite"/>
    </source>
</evidence>
<reference evidence="2 3" key="2">
    <citation type="submission" date="2017-10" db="EMBL/GenBank/DDBJ databases">
        <title>Genome analyses suggest a sexual origin of heterokaryosis in a supposedly ancient asexual fungus.</title>
        <authorList>
            <person name="Corradi N."/>
            <person name="Sedzielewska K."/>
            <person name="Noel J."/>
            <person name="Charron P."/>
            <person name="Farinelli L."/>
            <person name="Marton T."/>
            <person name="Kruger M."/>
            <person name="Pelin A."/>
            <person name="Brachmann A."/>
            <person name="Corradi N."/>
        </authorList>
    </citation>
    <scope>NUCLEOTIDE SEQUENCE [LARGE SCALE GENOMIC DNA]</scope>
    <source>
        <strain evidence="2 3">A1</strain>
    </source>
</reference>
<evidence type="ECO:0000313" key="2">
    <source>
        <dbReference type="EMBL" id="PKC71048.1"/>
    </source>
</evidence>
<dbReference type="AlphaFoldDB" id="A0A2I1EXI2"/>
<feature type="compositionally biased region" description="Pro residues" evidence="1">
    <location>
        <begin position="151"/>
        <end position="186"/>
    </location>
</feature>
<dbReference type="VEuPathDB" id="FungiDB:RhiirA1_439089"/>
<proteinExistence type="predicted"/>